<comment type="caution">
    <text evidence="1">The sequence shown here is derived from an EMBL/GenBank/DDBJ whole genome shotgun (WGS) entry which is preliminary data.</text>
</comment>
<dbReference type="OrthoDB" id="4199879at2759"/>
<organism evidence="1 2">
    <name type="scientific">Blastomyces percursus</name>
    <dbReference type="NCBI Taxonomy" id="1658174"/>
    <lineage>
        <taxon>Eukaryota</taxon>
        <taxon>Fungi</taxon>
        <taxon>Dikarya</taxon>
        <taxon>Ascomycota</taxon>
        <taxon>Pezizomycotina</taxon>
        <taxon>Eurotiomycetes</taxon>
        <taxon>Eurotiomycetidae</taxon>
        <taxon>Onygenales</taxon>
        <taxon>Ajellomycetaceae</taxon>
        <taxon>Blastomyces</taxon>
    </lineage>
</organism>
<evidence type="ECO:0000313" key="1">
    <source>
        <dbReference type="EMBL" id="OJD09932.1"/>
    </source>
</evidence>
<gene>
    <name evidence="1" type="ORF">ACJ73_10011</name>
</gene>
<evidence type="ECO:0000313" key="2">
    <source>
        <dbReference type="Proteomes" id="UP000242791"/>
    </source>
</evidence>
<dbReference type="Proteomes" id="UP000242791">
    <property type="component" value="Unassembled WGS sequence"/>
</dbReference>
<dbReference type="EMBL" id="LGTZ01003240">
    <property type="protein sequence ID" value="OJD09932.1"/>
    <property type="molecule type" value="Genomic_DNA"/>
</dbReference>
<sequence>MATSLDQRLPFTYDLSNQYRNIRGSSQSPSRHTNMASIPRIKLYTPQESVPRCYAPVSPSVTRQPLDAPVSIFSSDYEKTIKKSKSDNGMRKSFWSKLKRNKSENHRHSDMLTAAYTRSDPRQARASGKLIWSTEHHMWMFPDADISGDEQHSAPWQLWPTRENERRPKSIPTTRLANDSDELLFAQIPGHYTLSPYDSVNNDNLLPTYTAGRNFGDVATRTGTESQWTLVAKRVSGSASVP</sequence>
<dbReference type="VEuPathDB" id="FungiDB:ACJ73_10011"/>
<proteinExistence type="predicted"/>
<name>A0A1J9Q1U4_9EURO</name>
<keyword evidence="2" id="KW-1185">Reference proteome</keyword>
<protein>
    <submittedName>
        <fullName evidence="1">Uncharacterized protein</fullName>
    </submittedName>
</protein>
<reference evidence="1 2" key="1">
    <citation type="submission" date="2015-08" db="EMBL/GenBank/DDBJ databases">
        <title>Emmonsia species relationships and genome sequence.</title>
        <authorList>
            <person name="Cuomo C.A."/>
            <person name="Schwartz I.S."/>
            <person name="Kenyon C."/>
            <person name="De Hoog G.S."/>
            <person name="Govender N.P."/>
            <person name="Botha A."/>
            <person name="Moreno L."/>
            <person name="De Vries M."/>
            <person name="Munoz J.F."/>
            <person name="Stielow J.B."/>
        </authorList>
    </citation>
    <scope>NUCLEOTIDE SEQUENCE [LARGE SCALE GENOMIC DNA]</scope>
    <source>
        <strain evidence="1 2">EI222</strain>
    </source>
</reference>
<dbReference type="AlphaFoldDB" id="A0A1J9Q1U4"/>
<accession>A0A1J9Q1U4</accession>